<dbReference type="AlphaFoldDB" id="A0A3L8S2V9"/>
<accession>A0A3L8S2V9</accession>
<gene>
    <name evidence="1" type="ORF">DV515_00012723</name>
</gene>
<name>A0A3L8S2V9_CHLGU</name>
<dbReference type="PROSITE" id="PS51257">
    <property type="entry name" value="PROKAR_LIPOPROTEIN"/>
    <property type="match status" value="1"/>
</dbReference>
<reference evidence="1 2" key="1">
    <citation type="journal article" date="2018" name="Proc. R. Soc. B">
        <title>A non-coding region near Follistatin controls head colour polymorphism in the Gouldian finch.</title>
        <authorList>
            <person name="Toomey M.B."/>
            <person name="Marques C.I."/>
            <person name="Andrade P."/>
            <person name="Araujo P.M."/>
            <person name="Sabatino S."/>
            <person name="Gazda M.A."/>
            <person name="Afonso S."/>
            <person name="Lopes R.J."/>
            <person name="Corbo J.C."/>
            <person name="Carneiro M."/>
        </authorList>
    </citation>
    <scope>NUCLEOTIDE SEQUENCE [LARGE SCALE GENOMIC DNA]</scope>
    <source>
        <strain evidence="1">Red01</strain>
        <tissue evidence="1">Muscle</tissue>
    </source>
</reference>
<evidence type="ECO:0000313" key="1">
    <source>
        <dbReference type="EMBL" id="RLV96123.1"/>
    </source>
</evidence>
<comment type="caution">
    <text evidence="1">The sequence shown here is derived from an EMBL/GenBank/DDBJ whole genome shotgun (WGS) entry which is preliminary data.</text>
</comment>
<keyword evidence="2" id="KW-1185">Reference proteome</keyword>
<sequence>MLSVRDLLLVHCQPSCPNLLWASLSSFSWWGFSCLEEAFSVSVVSSPSRGNTRNGAMSSEVIKLSAVDLIKTDQNNKIFPGWGCFQVPKDVLGSQGIESRVPVIPYHRMRLDKPSQWSDHKVTWEWMDSAKQKDSKRSCL</sequence>
<organism evidence="1 2">
    <name type="scientific">Chloebia gouldiae</name>
    <name type="common">Gouldian finch</name>
    <name type="synonym">Erythrura gouldiae</name>
    <dbReference type="NCBI Taxonomy" id="44316"/>
    <lineage>
        <taxon>Eukaryota</taxon>
        <taxon>Metazoa</taxon>
        <taxon>Chordata</taxon>
        <taxon>Craniata</taxon>
        <taxon>Vertebrata</taxon>
        <taxon>Euteleostomi</taxon>
        <taxon>Archelosauria</taxon>
        <taxon>Archosauria</taxon>
        <taxon>Dinosauria</taxon>
        <taxon>Saurischia</taxon>
        <taxon>Theropoda</taxon>
        <taxon>Coelurosauria</taxon>
        <taxon>Aves</taxon>
        <taxon>Neognathae</taxon>
        <taxon>Neoaves</taxon>
        <taxon>Telluraves</taxon>
        <taxon>Australaves</taxon>
        <taxon>Passeriformes</taxon>
        <taxon>Passeroidea</taxon>
        <taxon>Passeridae</taxon>
        <taxon>Chloebia</taxon>
    </lineage>
</organism>
<protein>
    <submittedName>
        <fullName evidence="1">Uncharacterized protein</fullName>
    </submittedName>
</protein>
<dbReference type="EMBL" id="QUSF01000074">
    <property type="protein sequence ID" value="RLV96123.1"/>
    <property type="molecule type" value="Genomic_DNA"/>
</dbReference>
<evidence type="ECO:0000313" key="2">
    <source>
        <dbReference type="Proteomes" id="UP000276834"/>
    </source>
</evidence>
<proteinExistence type="predicted"/>
<dbReference type="Proteomes" id="UP000276834">
    <property type="component" value="Unassembled WGS sequence"/>
</dbReference>